<dbReference type="PROSITE" id="PS50878">
    <property type="entry name" value="RT_POL"/>
    <property type="match status" value="1"/>
</dbReference>
<dbReference type="InterPro" id="IPR000477">
    <property type="entry name" value="RT_dom"/>
</dbReference>
<dbReference type="OMA" id="WNSYFAR"/>
<reference evidence="3" key="3">
    <citation type="submission" date="2015-02" db="UniProtKB">
        <authorList>
            <consortium name="EnsemblProtists"/>
        </authorList>
    </citation>
    <scope>IDENTIFICATION</scope>
    <source>
        <strain evidence="3">DAOM BR144</strain>
    </source>
</reference>
<evidence type="ECO:0000313" key="3">
    <source>
        <dbReference type="EnsemblProtists" id="PYU1_T010967"/>
    </source>
</evidence>
<reference evidence="4" key="1">
    <citation type="journal article" date="2010" name="Genome Biol.">
        <title>Genome sequence of the necrotrophic plant pathogen Pythium ultimum reveals original pathogenicity mechanisms and effector repertoire.</title>
        <authorList>
            <person name="Levesque C.A."/>
            <person name="Brouwer H."/>
            <person name="Cano L."/>
            <person name="Hamilton J.P."/>
            <person name="Holt C."/>
            <person name="Huitema E."/>
            <person name="Raffaele S."/>
            <person name="Robideau G.P."/>
            <person name="Thines M."/>
            <person name="Win J."/>
            <person name="Zerillo M.M."/>
            <person name="Beakes G.W."/>
            <person name="Boore J.L."/>
            <person name="Busam D."/>
            <person name="Dumas B."/>
            <person name="Ferriera S."/>
            <person name="Fuerstenberg S.I."/>
            <person name="Gachon C.M."/>
            <person name="Gaulin E."/>
            <person name="Govers F."/>
            <person name="Grenville-Briggs L."/>
            <person name="Horner N."/>
            <person name="Hostetler J."/>
            <person name="Jiang R.H."/>
            <person name="Johnson J."/>
            <person name="Krajaejun T."/>
            <person name="Lin H."/>
            <person name="Meijer H.J."/>
            <person name="Moore B."/>
            <person name="Morris P."/>
            <person name="Phuntmart V."/>
            <person name="Puiu D."/>
            <person name="Shetty J."/>
            <person name="Stajich J.E."/>
            <person name="Tripathy S."/>
            <person name="Wawra S."/>
            <person name="van West P."/>
            <person name="Whitty B.R."/>
            <person name="Coutinho P.M."/>
            <person name="Henrissat B."/>
            <person name="Martin F."/>
            <person name="Thomas P.D."/>
            <person name="Tyler B.M."/>
            <person name="De Vries R.P."/>
            <person name="Kamoun S."/>
            <person name="Yandell M."/>
            <person name="Tisserat N."/>
            <person name="Buell C.R."/>
        </authorList>
    </citation>
    <scope>NUCLEOTIDE SEQUENCE</scope>
    <source>
        <strain evidence="4">DAOM:BR144</strain>
    </source>
</reference>
<dbReference type="EnsemblProtists" id="PYU1_T010967">
    <property type="protein sequence ID" value="PYU1_T010967"/>
    <property type="gene ID" value="PYU1_G010944"/>
</dbReference>
<dbReference type="VEuPathDB" id="FungiDB:PYU1_G010944"/>
<dbReference type="EMBL" id="GL376590">
    <property type="status" value="NOT_ANNOTATED_CDS"/>
    <property type="molecule type" value="Genomic_DNA"/>
</dbReference>
<organism evidence="3 4">
    <name type="scientific">Globisporangium ultimum (strain ATCC 200006 / CBS 805.95 / DAOM BR144)</name>
    <name type="common">Pythium ultimum</name>
    <dbReference type="NCBI Taxonomy" id="431595"/>
    <lineage>
        <taxon>Eukaryota</taxon>
        <taxon>Sar</taxon>
        <taxon>Stramenopiles</taxon>
        <taxon>Oomycota</taxon>
        <taxon>Peronosporomycetes</taxon>
        <taxon>Pythiales</taxon>
        <taxon>Pythiaceae</taxon>
        <taxon>Globisporangium</taxon>
    </lineage>
</organism>
<dbReference type="HOGENOM" id="CLU_008952_1_0_1"/>
<evidence type="ECO:0000259" key="2">
    <source>
        <dbReference type="PROSITE" id="PS50878"/>
    </source>
</evidence>
<evidence type="ECO:0000313" key="4">
    <source>
        <dbReference type="Proteomes" id="UP000019132"/>
    </source>
</evidence>
<dbReference type="PANTHER" id="PTHR37015:SF2">
    <property type="entry name" value="REVERSE TRANSCRIPTASE DOMAIN-CONTAINING PROTEIN"/>
    <property type="match status" value="1"/>
</dbReference>
<dbReference type="PANTHER" id="PTHR37015">
    <property type="entry name" value="REVERSE TRANSCRIPTASE DOMAIN-CONTAINING PROTEIN"/>
    <property type="match status" value="1"/>
</dbReference>
<evidence type="ECO:0000256" key="1">
    <source>
        <dbReference type="SAM" id="MobiDB-lite"/>
    </source>
</evidence>
<keyword evidence="4" id="KW-1185">Reference proteome</keyword>
<feature type="domain" description="Reverse transcriptase" evidence="2">
    <location>
        <begin position="367"/>
        <end position="603"/>
    </location>
</feature>
<protein>
    <recommendedName>
        <fullName evidence="2">Reverse transcriptase domain-containing protein</fullName>
    </recommendedName>
</protein>
<dbReference type="AlphaFoldDB" id="K3X168"/>
<name>K3X168_GLOUD</name>
<dbReference type="Proteomes" id="UP000019132">
    <property type="component" value="Unassembled WGS sequence"/>
</dbReference>
<proteinExistence type="predicted"/>
<dbReference type="InParanoid" id="K3X168"/>
<feature type="region of interest" description="Disordered" evidence="1">
    <location>
        <begin position="147"/>
        <end position="166"/>
    </location>
</feature>
<sequence>MSYTPQTSAHFQLLKRTTEVKLRELTKHERKLEEHYAALLAKVGVDEDTLAAAGTDATAEELRRQLDGLYEGVKDLQVVQKNVHTELTGIDGLVEFAEADPWTTKRNLQQRTEQILRQVRQKRSLWRHNKLLGALLMESLEEAEAEQTKSKKSKKENQTVEHEEQSGYVAVEDAGPLMGLTKEETQSRLETFFFQTNGVQEDNVVAFLETHVFHQRESYTKAKKQRVQAALKAARERLQAFSTSFPAETVEESEVIACVNGMLREKTSFSDDIVKFLTDVKTNKDMQVELAHVLTIQLSNLKEFGWPAEGVEVNIKRGINGRFRCFLQEDALTALLFHFVGLAWAVEMKEVFTDLLKSLDEDQNYDSNSINHFRRSTVNKFRVSALPESRHSGGDSYDPADDSSDKKISKQDIVRLIFTEANLLHVLQPDQNDCACGKALATVTTDLEFFGPSVSHEAVFACLRVLGVSDAMINMFRNYVKIPLVFPGYDEPRPMQRGLSVGRMMTLFLSEVLLFVMDFQVLATTDVPLFRMHDDIWLFDADEGKVIQAWEEMNRFAAIVGLRFNEEKSGAVRISVCLAATPKETQVSPRLPKNPIKWGLLVIQSNGSVKIAKDQVKAFATEMADRLITAESVLSWINVYNKYMGFFLRNLGSASPVFGLSYVDTILETLKEIHQLIFSHSEGDVLGCVCEKVAMNHEDLLFETVGANSILLPAAWVHWNAELGGLGLFNPFLAIWSLKEPMYTHLQRYHSANGKSWAREKKYWTWEAPFTTAYKKELKDAYDLFAEKVTREGIKSASTLPASTQFWFLKSSNISDKQRNFGRASFELDGTYSLRTFDEFLALVPCLNIGSLYNEYVALVGEVTPVEPPNRYEPHQTAAAALLDAAGVKGPYWKWVSYIYGEQLIEEFGTISFFNRELLPAQLIQTIKSTAISW</sequence>
<dbReference type="STRING" id="431595.K3X168"/>
<accession>K3X168</accession>
<reference evidence="4" key="2">
    <citation type="submission" date="2010-04" db="EMBL/GenBank/DDBJ databases">
        <authorList>
            <person name="Buell R."/>
            <person name="Hamilton J."/>
            <person name="Hostetler J."/>
        </authorList>
    </citation>
    <scope>NUCLEOTIDE SEQUENCE [LARGE SCALE GENOMIC DNA]</scope>
    <source>
        <strain evidence="4">DAOM:BR144</strain>
    </source>
</reference>
<dbReference type="eggNOG" id="ENOG502QSPR">
    <property type="taxonomic scope" value="Eukaryota"/>
</dbReference>
<feature type="compositionally biased region" description="Basic and acidic residues" evidence="1">
    <location>
        <begin position="155"/>
        <end position="165"/>
    </location>
</feature>